<proteinExistence type="inferred from homology"/>
<dbReference type="EMBL" id="JBEDNZ010000001">
    <property type="protein sequence ID" value="KAL0852205.1"/>
    <property type="molecule type" value="Genomic_DNA"/>
</dbReference>
<evidence type="ECO:0000256" key="6">
    <source>
        <dbReference type="ARBA" id="ARBA00023136"/>
    </source>
</evidence>
<comment type="similarity">
    <text evidence="9">Belongs to the insect chemoreceptor superfamily. Heteromeric odorant receptor channel (TC 1.A.69) family.</text>
</comment>
<keyword evidence="5 9" id="KW-1133">Transmembrane helix</keyword>
<evidence type="ECO:0000313" key="10">
    <source>
        <dbReference type="EMBL" id="KAL0852205.1"/>
    </source>
</evidence>
<keyword evidence="3 9" id="KW-0812">Transmembrane</keyword>
<dbReference type="AlphaFoldDB" id="A0ABD0TSM5"/>
<dbReference type="Proteomes" id="UP001549920">
    <property type="component" value="Unassembled WGS sequence"/>
</dbReference>
<evidence type="ECO:0000256" key="5">
    <source>
        <dbReference type="ARBA" id="ARBA00022989"/>
    </source>
</evidence>
<evidence type="ECO:0000256" key="7">
    <source>
        <dbReference type="ARBA" id="ARBA00023170"/>
    </source>
</evidence>
<keyword evidence="4 9" id="KW-0552">Olfaction</keyword>
<keyword evidence="12" id="KW-1185">Reference proteome</keyword>
<dbReference type="PANTHER" id="PTHR21137">
    <property type="entry name" value="ODORANT RECEPTOR"/>
    <property type="match status" value="1"/>
</dbReference>
<organism evidence="10 13">
    <name type="scientific">Loxostege sticticalis</name>
    <name type="common">Beet webworm moth</name>
    <dbReference type="NCBI Taxonomy" id="481309"/>
    <lineage>
        <taxon>Eukaryota</taxon>
        <taxon>Metazoa</taxon>
        <taxon>Ecdysozoa</taxon>
        <taxon>Arthropoda</taxon>
        <taxon>Hexapoda</taxon>
        <taxon>Insecta</taxon>
        <taxon>Pterygota</taxon>
        <taxon>Neoptera</taxon>
        <taxon>Endopterygota</taxon>
        <taxon>Lepidoptera</taxon>
        <taxon>Glossata</taxon>
        <taxon>Ditrysia</taxon>
        <taxon>Pyraloidea</taxon>
        <taxon>Crambidae</taxon>
        <taxon>Pyraustinae</taxon>
        <taxon>Loxostege</taxon>
    </lineage>
</organism>
<dbReference type="GO" id="GO:0007165">
    <property type="term" value="P:signal transduction"/>
    <property type="evidence" value="ECO:0007669"/>
    <property type="project" value="UniProtKB-KW"/>
</dbReference>
<feature type="transmembrane region" description="Helical" evidence="9">
    <location>
        <begin position="141"/>
        <end position="160"/>
    </location>
</feature>
<gene>
    <name evidence="11" type="ORF">ABMA27_000402</name>
    <name evidence="10" type="ORF">ABMA28_000426</name>
</gene>
<evidence type="ECO:0000313" key="12">
    <source>
        <dbReference type="Proteomes" id="UP001549920"/>
    </source>
</evidence>
<protein>
    <recommendedName>
        <fullName evidence="9">Odorant receptor</fullName>
    </recommendedName>
</protein>
<comment type="caution">
    <text evidence="10">The sequence shown here is derived from an EMBL/GenBank/DDBJ whole genome shotgun (WGS) entry which is preliminary data.</text>
</comment>
<evidence type="ECO:0000256" key="9">
    <source>
        <dbReference type="RuleBase" id="RU351113"/>
    </source>
</evidence>
<accession>A0ABD0TSM5</accession>
<comment type="subcellular location">
    <subcellularLocation>
        <location evidence="9">Cell membrane</location>
        <topology evidence="9">Multi-pass membrane protein</topology>
    </subcellularLocation>
    <subcellularLocation>
        <location evidence="1">Membrane</location>
        <topology evidence="1">Multi-pass membrane protein</topology>
    </subcellularLocation>
</comment>
<reference evidence="12 13" key="1">
    <citation type="submission" date="2024-06" db="EMBL/GenBank/DDBJ databases">
        <title>A chromosome-level genome assembly of beet webworm, Loxostege sticticalis.</title>
        <authorList>
            <person name="Zhang Y."/>
        </authorList>
    </citation>
    <scope>NUCLEOTIDE SEQUENCE [LARGE SCALE GENOMIC DNA]</scope>
    <source>
        <strain evidence="11">AQ026</strain>
        <strain evidence="10">AQ028</strain>
        <tissue evidence="10">Male pupae</tissue>
        <tissue evidence="11">Whole body</tissue>
    </source>
</reference>
<sequence length="426" mass="49244">MKTVVDAPDSRDSPLGLEYIKLLSRFLVPPGTWPADAFGKKVFIGVKVHRYTLPYHTFMIVFGLFYYLLEHASEMNFLDIGENILTTFLGTVTAVRSILPTMKSYRILIRKFGREFHLEHYTHMGQIYEDMNKKINVISVYFTRFMMCQMILAMIMFNIAPMYNNITNRYIRHTENYTLEFSLLISYPGFKPLNYFATTTVYNFYLSYNCGVMLSGLDLILSLLIFQTIGHVKILRHNLENFQSPKNKVVIKLDEPHKYKFHGSCLYEVFDEEENEKIRIKLAECVEHHRQIINFTDELSELFGPFIAFNYLFHLVGCCLLLLECTGNDGGMLRFGPLTTVVFGQLIQISCMFELMGSEAEKLKDSAYMVPWESMNVSNQRTANIILHKMQYKISLKALGLAAVGVNTMTGILKTTFSYYAFLQTL</sequence>
<feature type="transmembrane region" description="Helical" evidence="9">
    <location>
        <begin position="80"/>
        <end position="99"/>
    </location>
</feature>
<evidence type="ECO:0000256" key="3">
    <source>
        <dbReference type="ARBA" id="ARBA00022692"/>
    </source>
</evidence>
<keyword evidence="7 9" id="KW-0675">Receptor</keyword>
<dbReference type="Proteomes" id="UP001549921">
    <property type="component" value="Unassembled WGS sequence"/>
</dbReference>
<dbReference type="PANTHER" id="PTHR21137:SF42">
    <property type="entry name" value="ODORANT RECEPTOR 83A"/>
    <property type="match status" value="1"/>
</dbReference>
<keyword evidence="6 9" id="KW-0472">Membrane</keyword>
<dbReference type="EMBL" id="JBEUOH010000001">
    <property type="protein sequence ID" value="KAL0902564.1"/>
    <property type="molecule type" value="Genomic_DNA"/>
</dbReference>
<feature type="transmembrane region" description="Helical" evidence="9">
    <location>
        <begin position="205"/>
        <end position="226"/>
    </location>
</feature>
<feature type="transmembrane region" description="Helical" evidence="9">
    <location>
        <begin position="51"/>
        <end position="68"/>
    </location>
</feature>
<evidence type="ECO:0000313" key="11">
    <source>
        <dbReference type="EMBL" id="KAL0902564.1"/>
    </source>
</evidence>
<dbReference type="Pfam" id="PF02949">
    <property type="entry name" value="7tm_6"/>
    <property type="match status" value="1"/>
</dbReference>
<dbReference type="InterPro" id="IPR004117">
    <property type="entry name" value="7tm6_olfct_rcpt"/>
</dbReference>
<dbReference type="GO" id="GO:0007608">
    <property type="term" value="P:sensory perception of smell"/>
    <property type="evidence" value="ECO:0007669"/>
    <property type="project" value="UniProtKB-KW"/>
</dbReference>
<evidence type="ECO:0000313" key="13">
    <source>
        <dbReference type="Proteomes" id="UP001549921"/>
    </source>
</evidence>
<keyword evidence="8 9" id="KW-0807">Transducer</keyword>
<dbReference type="GO" id="GO:0005886">
    <property type="term" value="C:plasma membrane"/>
    <property type="evidence" value="ECO:0007669"/>
    <property type="project" value="UniProtKB-SubCell"/>
</dbReference>
<name>A0ABD0TSM5_LOXSC</name>
<evidence type="ECO:0000256" key="1">
    <source>
        <dbReference type="ARBA" id="ARBA00004141"/>
    </source>
</evidence>
<feature type="transmembrane region" description="Helical" evidence="9">
    <location>
        <begin position="398"/>
        <end position="422"/>
    </location>
</feature>
<evidence type="ECO:0000256" key="4">
    <source>
        <dbReference type="ARBA" id="ARBA00022725"/>
    </source>
</evidence>
<evidence type="ECO:0000256" key="2">
    <source>
        <dbReference type="ARBA" id="ARBA00022606"/>
    </source>
</evidence>
<evidence type="ECO:0000256" key="8">
    <source>
        <dbReference type="ARBA" id="ARBA00023224"/>
    </source>
</evidence>
<keyword evidence="2 9" id="KW-0716">Sensory transduction</keyword>
<comment type="caution">
    <text evidence="9">Lacks conserved residue(s) required for the propagation of feature annotation.</text>
</comment>